<protein>
    <recommendedName>
        <fullName evidence="2">Heterokaryon incompatibility domain-containing protein</fullName>
    </recommendedName>
</protein>
<evidence type="ECO:0000313" key="3">
    <source>
        <dbReference type="EMBL" id="KAB2571403.1"/>
    </source>
</evidence>
<organism evidence="3 4">
    <name type="scientific">Lasiodiplodia theobromae</name>
    <dbReference type="NCBI Taxonomy" id="45133"/>
    <lineage>
        <taxon>Eukaryota</taxon>
        <taxon>Fungi</taxon>
        <taxon>Dikarya</taxon>
        <taxon>Ascomycota</taxon>
        <taxon>Pezizomycotina</taxon>
        <taxon>Dothideomycetes</taxon>
        <taxon>Dothideomycetes incertae sedis</taxon>
        <taxon>Botryosphaeriales</taxon>
        <taxon>Botryosphaeriaceae</taxon>
        <taxon>Lasiodiplodia</taxon>
    </lineage>
</organism>
<gene>
    <name evidence="3" type="ORF">DBV05_g9904</name>
</gene>
<dbReference type="EMBL" id="VCHE01000102">
    <property type="protein sequence ID" value="KAB2571403.1"/>
    <property type="molecule type" value="Genomic_DNA"/>
</dbReference>
<name>A0A5N5D165_9PEZI</name>
<proteinExistence type="predicted"/>
<accession>A0A5N5D165</accession>
<feature type="domain" description="Heterokaryon incompatibility" evidence="2">
    <location>
        <begin position="230"/>
        <end position="397"/>
    </location>
</feature>
<dbReference type="PANTHER" id="PTHR33112">
    <property type="entry name" value="DOMAIN PROTEIN, PUTATIVE-RELATED"/>
    <property type="match status" value="1"/>
</dbReference>
<feature type="compositionally biased region" description="Acidic residues" evidence="1">
    <location>
        <begin position="640"/>
        <end position="652"/>
    </location>
</feature>
<dbReference type="PANTHER" id="PTHR33112:SF10">
    <property type="entry name" value="TOL"/>
    <property type="match status" value="1"/>
</dbReference>
<sequence>MMICSKCLSMFSLYTTTQGGDKGKHHANEAHLDRAAADGCKICTCVRREWLLEKRNLLRTTSSQAAAESSASFNYRIGFDPRDEERGSAWIFFWAEVPPALAANDDDDDDDGEIVVTSVNLYRSASLPDQEGCSESIVQQSSPQEEELRNEPWRVRHVGSLRTYPDSTGHPSVAERASLWLKQCLASHETCRRASLDRGDGWYPQRLLDVRDPRRPRLVITAQEPVSGGYATLSHCWGEHPEFMMLCPQTEELLTAGVPVERLPQTFRDAVLTTSRLGIAYLWIDSLCIQQAGPGSADDWVGHVKAMRRIYQRCVLNIAADRAGSPHEGAFVRRSSDAVALQGCQVFWKTGRGDGGGEGEGDGDGDVGDMWTVVDDRDLNGGFFAAPLTRRAWVFQERFLAPRVLHFGADQVWWECAELGFASEVMPEGMPRAHPLFDLAGAPFSIPRAAPLPLPETTEEEEREKAAWRDNIMNEWQRAVATYAKARLTFVEKDVFAAFAGVAEMFGNSFYADDEYIAGHFRSELPWCLLWECQGMRRPSPRDSTPYRAPSWSWASMSNSAANVMDDTVGLPLCHACPGDLRQAGAAARVLAAVLDAKVELVDEGNRFGAVRYAEVTMRVKAFECFRLDNHPALKGGSDSDGEEGEEEEEDPASPMLNPSRVPHAKARPTSWGVGRAVAAVAAPELFERHPYSRPFLTPYVEVEPDDEEELLELGRALAVPILDDRGAGRVMGILVRPVLGRDGGGDGRSYFERVGAFRVKSFDVDELVRRGVVAERDVVLV</sequence>
<dbReference type="AlphaFoldDB" id="A0A5N5D165"/>
<dbReference type="InterPro" id="IPR010730">
    <property type="entry name" value="HET"/>
</dbReference>
<keyword evidence="4" id="KW-1185">Reference proteome</keyword>
<dbReference type="Proteomes" id="UP000325902">
    <property type="component" value="Unassembled WGS sequence"/>
</dbReference>
<evidence type="ECO:0000313" key="4">
    <source>
        <dbReference type="Proteomes" id="UP000325902"/>
    </source>
</evidence>
<feature type="region of interest" description="Disordered" evidence="1">
    <location>
        <begin position="132"/>
        <end position="151"/>
    </location>
</feature>
<evidence type="ECO:0000259" key="2">
    <source>
        <dbReference type="Pfam" id="PF06985"/>
    </source>
</evidence>
<feature type="region of interest" description="Disordered" evidence="1">
    <location>
        <begin position="634"/>
        <end position="668"/>
    </location>
</feature>
<dbReference type="OrthoDB" id="2958217at2759"/>
<dbReference type="Pfam" id="PF06985">
    <property type="entry name" value="HET"/>
    <property type="match status" value="1"/>
</dbReference>
<reference evidence="3 4" key="1">
    <citation type="journal article" date="2019" name="Sci. Rep.">
        <title>A multi-omics analysis of the grapevine pathogen Lasiodiplodia theobromae reveals that temperature affects the expression of virulence- and pathogenicity-related genes.</title>
        <authorList>
            <person name="Felix C."/>
            <person name="Meneses R."/>
            <person name="Goncalves M.F.M."/>
            <person name="Tilleman L."/>
            <person name="Duarte A.S."/>
            <person name="Jorrin-Novo J.V."/>
            <person name="Van de Peer Y."/>
            <person name="Deforce D."/>
            <person name="Van Nieuwerburgh F."/>
            <person name="Esteves A.C."/>
            <person name="Alves A."/>
        </authorList>
    </citation>
    <scope>NUCLEOTIDE SEQUENCE [LARGE SCALE GENOMIC DNA]</scope>
    <source>
        <strain evidence="3 4">LA-SOL3</strain>
    </source>
</reference>
<evidence type="ECO:0000256" key="1">
    <source>
        <dbReference type="SAM" id="MobiDB-lite"/>
    </source>
</evidence>
<comment type="caution">
    <text evidence="3">The sequence shown here is derived from an EMBL/GenBank/DDBJ whole genome shotgun (WGS) entry which is preliminary data.</text>
</comment>